<evidence type="ECO:0000259" key="1">
    <source>
        <dbReference type="Pfam" id="PF00582"/>
    </source>
</evidence>
<dbReference type="CDD" id="cd00293">
    <property type="entry name" value="USP-like"/>
    <property type="match status" value="1"/>
</dbReference>
<name>A0A9X0YKK4_9FLAO</name>
<dbReference type="Proteomes" id="UP001138672">
    <property type="component" value="Unassembled WGS sequence"/>
</dbReference>
<organism evidence="2 4">
    <name type="scientific">Formosa algae</name>
    <dbReference type="NCBI Taxonomy" id="225843"/>
    <lineage>
        <taxon>Bacteria</taxon>
        <taxon>Pseudomonadati</taxon>
        <taxon>Bacteroidota</taxon>
        <taxon>Flavobacteriia</taxon>
        <taxon>Flavobacteriales</taxon>
        <taxon>Flavobacteriaceae</taxon>
        <taxon>Formosa</taxon>
    </lineage>
</organism>
<reference evidence="2" key="1">
    <citation type="submission" date="2021-03" db="EMBL/GenBank/DDBJ databases">
        <title>Genomic Encyclopedia of Type Strains, Phase IV (KMG-IV): sequencing the most valuable type-strain genomes for metagenomic binning, comparative biology and taxonomic classification.</title>
        <authorList>
            <person name="Goeker M."/>
        </authorList>
    </citation>
    <scope>NUCLEOTIDE SEQUENCE</scope>
    <source>
        <strain evidence="2">DSM 15523</strain>
        <strain evidence="3 5">DSM 16476</strain>
    </source>
</reference>
<evidence type="ECO:0000313" key="3">
    <source>
        <dbReference type="EMBL" id="MDQ0333696.1"/>
    </source>
</evidence>
<proteinExistence type="predicted"/>
<dbReference type="Proteomes" id="UP001231587">
    <property type="component" value="Unassembled WGS sequence"/>
</dbReference>
<keyword evidence="5" id="KW-1185">Reference proteome</keyword>
<dbReference type="RefSeq" id="WP_057783829.1">
    <property type="nucleotide sequence ID" value="NZ_JAGGJQ010000002.1"/>
</dbReference>
<dbReference type="Pfam" id="PF00582">
    <property type="entry name" value="Usp"/>
    <property type="match status" value="1"/>
</dbReference>
<dbReference type="EMBL" id="JAUSUU010000001">
    <property type="protein sequence ID" value="MDQ0333696.1"/>
    <property type="molecule type" value="Genomic_DNA"/>
</dbReference>
<evidence type="ECO:0000313" key="2">
    <source>
        <dbReference type="EMBL" id="MBP1838919.1"/>
    </source>
</evidence>
<feature type="domain" description="UspA" evidence="1">
    <location>
        <begin position="3"/>
        <end position="138"/>
    </location>
</feature>
<evidence type="ECO:0000313" key="5">
    <source>
        <dbReference type="Proteomes" id="UP001231587"/>
    </source>
</evidence>
<dbReference type="InterPro" id="IPR006016">
    <property type="entry name" value="UspA"/>
</dbReference>
<evidence type="ECO:0000313" key="4">
    <source>
        <dbReference type="Proteomes" id="UP001138672"/>
    </source>
</evidence>
<sequence>MGPIVVATNFSKLSDNAELYAAALAKHFNVKLILFNAFQIPLHASNTLLPAASINDLMQNNIDRLEVTAKQLKTAFDIEVEYKCRYAQLEFNIDDLMCANESSLLVIGMSDKSLEQNLIGNPTTTLISMKKFPVLAIPIHAKFNGMKKILFACDLMQDVPLKTLAKLRQISTKLKSEVTVFYVDKMIDELKFNKSTLGNIDKELEQVDYLYKNVKSDTVIEEIEREIKTFHSDLLVMIPREYGFWESLIHKSKTRVMASGLNIPLLSIPVK</sequence>
<dbReference type="Gene3D" id="3.40.50.12370">
    <property type="match status" value="1"/>
</dbReference>
<gene>
    <name evidence="2" type="ORF">J2Z56_000825</name>
    <name evidence="3" type="ORF">J2Z57_000118</name>
</gene>
<comment type="caution">
    <text evidence="2">The sequence shown here is derived from an EMBL/GenBank/DDBJ whole genome shotgun (WGS) entry which is preliminary data.</text>
</comment>
<dbReference type="AlphaFoldDB" id="A0A9X0YKK4"/>
<dbReference type="OrthoDB" id="9788959at2"/>
<dbReference type="SUPFAM" id="SSF52402">
    <property type="entry name" value="Adenine nucleotide alpha hydrolases-like"/>
    <property type="match status" value="2"/>
</dbReference>
<accession>A0A9X0YKK4</accession>
<dbReference type="EMBL" id="JAGGJQ010000002">
    <property type="protein sequence ID" value="MBP1838919.1"/>
    <property type="molecule type" value="Genomic_DNA"/>
</dbReference>
<protein>
    <submittedName>
        <fullName evidence="2">Nucleotide-binding universal stress UspA family protein</fullName>
    </submittedName>
</protein>